<keyword evidence="3" id="KW-1185">Reference proteome</keyword>
<gene>
    <name evidence="2" type="ORF">GCM10009733_004750</name>
</gene>
<comment type="caution">
    <text evidence="2">The sequence shown here is derived from an EMBL/GenBank/DDBJ whole genome shotgun (WGS) entry which is preliminary data.</text>
</comment>
<dbReference type="Pfam" id="PF02538">
    <property type="entry name" value="Hydantoinase_B"/>
    <property type="match status" value="1"/>
</dbReference>
<protein>
    <submittedName>
        <fullName evidence="2">Hydantoinase B/oxoprolinase family protein</fullName>
    </submittedName>
</protein>
<dbReference type="InterPro" id="IPR045079">
    <property type="entry name" value="Oxoprolinase-like"/>
</dbReference>
<sequence>MSETTTTDSITTDSITTEIIRHGLLAAADEMARNLCRTAYNTVVYEIHDYGIGIHDAQGDVVADAPGIAVFTRGNDHGIKRAVEFLGRDALEPGDVFILNYPYWASAHTLDPLVFAPIHHEDELIGFASCRIHVLDLKQKDPGYVLDSTDMYQEGLFFPCSRLYRRGVQNDDVFNIVRFNSRMPERTIGDIQAQVSACVTGVRRTQQIAAKYGAGVLSAAMDAINDHGERLARLALAKLPKGTWTAHDFVDSDGVDADRLIRMNVTVTIGDDEMVIDWTGSERDVKGPINLPVGQTEAFCSLVFKALTTPDTPVVAGNFRPLRVVTEPGSVMHAVPPMPTFTLWTGLLGGEVVLKALAQGMPDRVPACSGGDVCSMMGLGVNPRTGEAWLEATNEAVGFGGHAGGDGEDGIMHLSEPGCRNNPVEVLETKSPMFIESYGYRPDSSGPGRHRGGVGVGRTYRFTAPSTGICLVYKTRTRPWAIGDGMPGESNHVILNPGTGREVVQGGSYNRLEADEVLVNNAGGGGGYGDPFEREPGRVAADVRNGFVSVAGAARDYGVAVDPDTFEVDAEATGRLRAGR</sequence>
<organism evidence="2 3">
    <name type="scientific">Nonomuraea maheshkhaliensis</name>
    <dbReference type="NCBI Taxonomy" id="419590"/>
    <lineage>
        <taxon>Bacteria</taxon>
        <taxon>Bacillati</taxon>
        <taxon>Actinomycetota</taxon>
        <taxon>Actinomycetes</taxon>
        <taxon>Streptosporangiales</taxon>
        <taxon>Streptosporangiaceae</taxon>
        <taxon>Nonomuraea</taxon>
    </lineage>
</organism>
<proteinExistence type="predicted"/>
<dbReference type="PANTHER" id="PTHR11365">
    <property type="entry name" value="5-OXOPROLINASE RELATED"/>
    <property type="match status" value="1"/>
</dbReference>
<evidence type="ECO:0000313" key="2">
    <source>
        <dbReference type="EMBL" id="GAA1611728.1"/>
    </source>
</evidence>
<evidence type="ECO:0000259" key="1">
    <source>
        <dbReference type="Pfam" id="PF02538"/>
    </source>
</evidence>
<dbReference type="InterPro" id="IPR003692">
    <property type="entry name" value="Hydantoinase_B"/>
</dbReference>
<reference evidence="3" key="1">
    <citation type="journal article" date="2019" name="Int. J. Syst. Evol. Microbiol.">
        <title>The Global Catalogue of Microorganisms (GCM) 10K type strain sequencing project: providing services to taxonomists for standard genome sequencing and annotation.</title>
        <authorList>
            <consortium name="The Broad Institute Genomics Platform"/>
            <consortium name="The Broad Institute Genome Sequencing Center for Infectious Disease"/>
            <person name="Wu L."/>
            <person name="Ma J."/>
        </authorList>
    </citation>
    <scope>NUCLEOTIDE SEQUENCE [LARGE SCALE GENOMIC DNA]</scope>
    <source>
        <strain evidence="3">JCM 13929</strain>
    </source>
</reference>
<accession>A0ABP4QJB2</accession>
<feature type="domain" description="Hydantoinase B/oxoprolinase" evidence="1">
    <location>
        <begin position="13"/>
        <end position="531"/>
    </location>
</feature>
<dbReference type="PANTHER" id="PTHR11365:SF23">
    <property type="entry name" value="HYPOTHETICAL 5-OXOPROLINASE (EUROFUNG)-RELATED"/>
    <property type="match status" value="1"/>
</dbReference>
<evidence type="ECO:0000313" key="3">
    <source>
        <dbReference type="Proteomes" id="UP001500064"/>
    </source>
</evidence>
<dbReference type="Proteomes" id="UP001500064">
    <property type="component" value="Unassembled WGS sequence"/>
</dbReference>
<dbReference type="RefSeq" id="WP_346101180.1">
    <property type="nucleotide sequence ID" value="NZ_BAAAMU010000002.1"/>
</dbReference>
<name>A0ABP4QJB2_9ACTN</name>
<dbReference type="EMBL" id="BAAAMU010000002">
    <property type="protein sequence ID" value="GAA1611728.1"/>
    <property type="molecule type" value="Genomic_DNA"/>
</dbReference>